<protein>
    <recommendedName>
        <fullName evidence="8">Secreted protein</fullName>
    </recommendedName>
</protein>
<feature type="chain" id="PRO_5036164044" description="Secreted protein" evidence="1">
    <location>
        <begin position="26"/>
        <end position="71"/>
    </location>
</feature>
<dbReference type="EMBL" id="QXGD01000725">
    <property type="protein sequence ID" value="KAE9227072.1"/>
    <property type="molecule type" value="Genomic_DNA"/>
</dbReference>
<dbReference type="EMBL" id="QXGF01000054">
    <property type="protein sequence ID" value="KAE8948278.1"/>
    <property type="molecule type" value="Genomic_DNA"/>
</dbReference>
<gene>
    <name evidence="4" type="ORF">PF002_g13935</name>
    <name evidence="2" type="ORF">PF009_g2132</name>
    <name evidence="3" type="ORF">PF011_g14970</name>
</gene>
<keyword evidence="1" id="KW-0732">Signal</keyword>
<dbReference type="Proteomes" id="UP000429523">
    <property type="component" value="Unassembled WGS sequence"/>
</dbReference>
<name>A0A6A3G2T9_9STRA</name>
<feature type="signal peptide" evidence="1">
    <location>
        <begin position="1"/>
        <end position="25"/>
    </location>
</feature>
<proteinExistence type="predicted"/>
<reference evidence="5 6" key="1">
    <citation type="submission" date="2018-08" db="EMBL/GenBank/DDBJ databases">
        <title>Genomic investigation of the strawberry pathogen Phytophthora fragariae indicates pathogenicity is determined by transcriptional variation in three key races.</title>
        <authorList>
            <person name="Adams T.M."/>
            <person name="Armitage A.D."/>
            <person name="Sobczyk M.K."/>
            <person name="Bates H.J."/>
            <person name="Dunwell J.M."/>
            <person name="Nellist C.F."/>
            <person name="Harrison R.J."/>
        </authorList>
    </citation>
    <scope>NUCLEOTIDE SEQUENCE [LARGE SCALE GENOMIC DNA]</scope>
    <source>
        <strain evidence="4 6">BC-1</strain>
        <strain evidence="2 5">NOV-9</strain>
        <strain evidence="3 7">SCRP245</strain>
    </source>
</reference>
<evidence type="ECO:0000313" key="7">
    <source>
        <dbReference type="Proteomes" id="UP000460718"/>
    </source>
</evidence>
<evidence type="ECO:0000313" key="6">
    <source>
        <dbReference type="Proteomes" id="UP000440367"/>
    </source>
</evidence>
<evidence type="ECO:0000313" key="5">
    <source>
        <dbReference type="Proteomes" id="UP000429523"/>
    </source>
</evidence>
<organism evidence="2 5">
    <name type="scientific">Phytophthora fragariae</name>
    <dbReference type="NCBI Taxonomy" id="53985"/>
    <lineage>
        <taxon>Eukaryota</taxon>
        <taxon>Sar</taxon>
        <taxon>Stramenopiles</taxon>
        <taxon>Oomycota</taxon>
        <taxon>Peronosporomycetes</taxon>
        <taxon>Peronosporales</taxon>
        <taxon>Peronosporaceae</taxon>
        <taxon>Phytophthora</taxon>
    </lineage>
</organism>
<evidence type="ECO:0008006" key="8">
    <source>
        <dbReference type="Google" id="ProtNLM"/>
    </source>
</evidence>
<dbReference type="Proteomes" id="UP000440367">
    <property type="component" value="Unassembled WGS sequence"/>
</dbReference>
<sequence length="71" mass="7846">MTGKFIHVLCRICTLLIDTSLETLSSPLRSQFSSSPLTPASCTTVPPLLAARARSFSNDRPCPICLHRRPY</sequence>
<dbReference type="EMBL" id="QXFW01000992">
    <property type="protein sequence ID" value="KAE8998623.1"/>
    <property type="molecule type" value="Genomic_DNA"/>
</dbReference>
<accession>A0A6A3G2T9</accession>
<evidence type="ECO:0000256" key="1">
    <source>
        <dbReference type="SAM" id="SignalP"/>
    </source>
</evidence>
<comment type="caution">
    <text evidence="2">The sequence shown here is derived from an EMBL/GenBank/DDBJ whole genome shotgun (WGS) entry which is preliminary data.</text>
</comment>
<dbReference type="AlphaFoldDB" id="A0A6A3G2T9"/>
<evidence type="ECO:0000313" key="2">
    <source>
        <dbReference type="EMBL" id="KAE8948278.1"/>
    </source>
</evidence>
<evidence type="ECO:0000313" key="4">
    <source>
        <dbReference type="EMBL" id="KAE9227072.1"/>
    </source>
</evidence>
<dbReference type="Proteomes" id="UP000460718">
    <property type="component" value="Unassembled WGS sequence"/>
</dbReference>
<evidence type="ECO:0000313" key="3">
    <source>
        <dbReference type="EMBL" id="KAE8998623.1"/>
    </source>
</evidence>